<name>A0A0F9DZA4_9ZZZZ</name>
<accession>A0A0F9DZA4</accession>
<evidence type="ECO:0000313" key="1">
    <source>
        <dbReference type="EMBL" id="KKL23001.1"/>
    </source>
</evidence>
<organism evidence="1">
    <name type="scientific">marine sediment metagenome</name>
    <dbReference type="NCBI Taxonomy" id="412755"/>
    <lineage>
        <taxon>unclassified sequences</taxon>
        <taxon>metagenomes</taxon>
        <taxon>ecological metagenomes</taxon>
    </lineage>
</organism>
<protein>
    <submittedName>
        <fullName evidence="1">Uncharacterized protein</fullName>
    </submittedName>
</protein>
<proteinExistence type="predicted"/>
<comment type="caution">
    <text evidence="1">The sequence shown here is derived from an EMBL/GenBank/DDBJ whole genome shotgun (WGS) entry which is preliminary data.</text>
</comment>
<gene>
    <name evidence="1" type="ORF">LCGC14_2429760</name>
</gene>
<sequence length="379" mass="42478">QTAQFGRYSFMTKEIEINRVGQQTDRGEFLDLRLLNDPLLQPEGGILQQDIPGSPNLRREVLMAFVEVGVAFQNLLMQQLYVGNPANNSAGGGSLEFPGLDILIGTGKVDAFTGTNCPSLDSDIKDFNYGLVDDVGVAGSDIVEVVTYLYRFLKFNSTRMNFDPTEWVITMRSGLFFELTAVWPCSYLTYRCTFRAAGAAQERVNVDAKDQIDLRDSMRQGQWLLIDGEQVPVVMDDGITEETDADNALIPAGQFASDIYFIPLSVRGGRAATFMQYLDYQQGAMLAVQDGRLTDSFWTDGGRFLWHKKPPLNWCTQWVAKIEPRIILLTPQLAGRVQNVRYQPLQHTRQPFPDDPYFVDGGETSRAGPSLFSDWNLPP</sequence>
<dbReference type="AlphaFoldDB" id="A0A0F9DZA4"/>
<reference evidence="1" key="1">
    <citation type="journal article" date="2015" name="Nature">
        <title>Complex archaea that bridge the gap between prokaryotes and eukaryotes.</title>
        <authorList>
            <person name="Spang A."/>
            <person name="Saw J.H."/>
            <person name="Jorgensen S.L."/>
            <person name="Zaremba-Niedzwiedzka K."/>
            <person name="Martijn J."/>
            <person name="Lind A.E."/>
            <person name="van Eijk R."/>
            <person name="Schleper C."/>
            <person name="Guy L."/>
            <person name="Ettema T.J."/>
        </authorList>
    </citation>
    <scope>NUCLEOTIDE SEQUENCE</scope>
</reference>
<dbReference type="EMBL" id="LAZR01037136">
    <property type="protein sequence ID" value="KKL23001.1"/>
    <property type="molecule type" value="Genomic_DNA"/>
</dbReference>
<feature type="non-terminal residue" evidence="1">
    <location>
        <position position="1"/>
    </location>
</feature>